<accession>A0AAV7FXZ5</accession>
<reference evidence="1 2" key="1">
    <citation type="journal article" date="2021" name="Hortic Res">
        <title>Chromosome-scale assembly of the Dendrobium chrysotoxum genome enhances the understanding of orchid evolution.</title>
        <authorList>
            <person name="Zhang Y."/>
            <person name="Zhang G.Q."/>
            <person name="Zhang D."/>
            <person name="Liu X.D."/>
            <person name="Xu X.Y."/>
            <person name="Sun W.H."/>
            <person name="Yu X."/>
            <person name="Zhu X."/>
            <person name="Wang Z.W."/>
            <person name="Zhao X."/>
            <person name="Zhong W.Y."/>
            <person name="Chen H."/>
            <person name="Yin W.L."/>
            <person name="Huang T."/>
            <person name="Niu S.C."/>
            <person name="Liu Z.J."/>
        </authorList>
    </citation>
    <scope>NUCLEOTIDE SEQUENCE [LARGE SCALE GENOMIC DNA]</scope>
    <source>
        <strain evidence="1">Lindl</strain>
    </source>
</reference>
<gene>
    <name evidence="1" type="ORF">IEQ34_016544</name>
</gene>
<name>A0AAV7FXZ5_DENCH</name>
<organism evidence="1 2">
    <name type="scientific">Dendrobium chrysotoxum</name>
    <name type="common">Orchid</name>
    <dbReference type="NCBI Taxonomy" id="161865"/>
    <lineage>
        <taxon>Eukaryota</taxon>
        <taxon>Viridiplantae</taxon>
        <taxon>Streptophyta</taxon>
        <taxon>Embryophyta</taxon>
        <taxon>Tracheophyta</taxon>
        <taxon>Spermatophyta</taxon>
        <taxon>Magnoliopsida</taxon>
        <taxon>Liliopsida</taxon>
        <taxon>Asparagales</taxon>
        <taxon>Orchidaceae</taxon>
        <taxon>Epidendroideae</taxon>
        <taxon>Malaxideae</taxon>
        <taxon>Dendrobiinae</taxon>
        <taxon>Dendrobium</taxon>
    </lineage>
</organism>
<evidence type="ECO:0000313" key="2">
    <source>
        <dbReference type="Proteomes" id="UP000775213"/>
    </source>
</evidence>
<dbReference type="AlphaFoldDB" id="A0AAV7FXZ5"/>
<dbReference type="EMBL" id="JAGFBR010000015">
    <property type="protein sequence ID" value="KAH0454620.1"/>
    <property type="molecule type" value="Genomic_DNA"/>
</dbReference>
<comment type="caution">
    <text evidence="1">The sequence shown here is derived from an EMBL/GenBank/DDBJ whole genome shotgun (WGS) entry which is preliminary data.</text>
</comment>
<dbReference type="Proteomes" id="UP000775213">
    <property type="component" value="Unassembled WGS sequence"/>
</dbReference>
<evidence type="ECO:0000313" key="1">
    <source>
        <dbReference type="EMBL" id="KAH0454620.1"/>
    </source>
</evidence>
<protein>
    <submittedName>
        <fullName evidence="1">Uncharacterized protein</fullName>
    </submittedName>
</protein>
<sequence length="132" mass="15327">MLYGVKCWLLNEKHDIKLSVCRDENAHEWFAHIKRQSLDNLVRKVEELDLAYVNKKISDGLSSGKGDTTKCIVFQYVGICPTDYPLKILAIWETFSLFSSFCILRASRFVQYEPLVLACRLVRFPVVQFSNF</sequence>
<proteinExistence type="predicted"/>
<keyword evidence="2" id="KW-1185">Reference proteome</keyword>